<keyword evidence="1" id="KW-1133">Transmembrane helix</keyword>
<keyword evidence="1" id="KW-0812">Transmembrane</keyword>
<keyword evidence="3" id="KW-1185">Reference proteome</keyword>
<accession>A0A1R2BSF7</accession>
<keyword evidence="1" id="KW-0472">Membrane</keyword>
<dbReference type="Proteomes" id="UP000187209">
    <property type="component" value="Unassembled WGS sequence"/>
</dbReference>
<evidence type="ECO:0000313" key="3">
    <source>
        <dbReference type="Proteomes" id="UP000187209"/>
    </source>
</evidence>
<dbReference type="EMBL" id="MPUH01000461">
    <property type="protein sequence ID" value="OMJ79631.1"/>
    <property type="molecule type" value="Genomic_DNA"/>
</dbReference>
<comment type="caution">
    <text evidence="2">The sequence shown here is derived from an EMBL/GenBank/DDBJ whole genome shotgun (WGS) entry which is preliminary data.</text>
</comment>
<evidence type="ECO:0000256" key="1">
    <source>
        <dbReference type="SAM" id="Phobius"/>
    </source>
</evidence>
<feature type="transmembrane region" description="Helical" evidence="1">
    <location>
        <begin position="6"/>
        <end position="26"/>
    </location>
</feature>
<name>A0A1R2BSF7_9CILI</name>
<protein>
    <submittedName>
        <fullName evidence="2">Uncharacterized protein</fullName>
    </submittedName>
</protein>
<organism evidence="2 3">
    <name type="scientific">Stentor coeruleus</name>
    <dbReference type="NCBI Taxonomy" id="5963"/>
    <lineage>
        <taxon>Eukaryota</taxon>
        <taxon>Sar</taxon>
        <taxon>Alveolata</taxon>
        <taxon>Ciliophora</taxon>
        <taxon>Postciliodesmatophora</taxon>
        <taxon>Heterotrichea</taxon>
        <taxon>Heterotrichida</taxon>
        <taxon>Stentoridae</taxon>
        <taxon>Stentor</taxon>
    </lineage>
</organism>
<proteinExistence type="predicted"/>
<dbReference type="OrthoDB" id="320436at2759"/>
<reference evidence="2 3" key="1">
    <citation type="submission" date="2016-11" db="EMBL/GenBank/DDBJ databases">
        <title>The macronuclear genome of Stentor coeruleus: a giant cell with tiny introns.</title>
        <authorList>
            <person name="Slabodnick M."/>
            <person name="Ruby J.G."/>
            <person name="Reiff S.B."/>
            <person name="Swart E.C."/>
            <person name="Gosai S."/>
            <person name="Prabakaran S."/>
            <person name="Witkowska E."/>
            <person name="Larue G.E."/>
            <person name="Fisher S."/>
            <person name="Freeman R.M."/>
            <person name="Gunawardena J."/>
            <person name="Chu W."/>
            <person name="Stover N.A."/>
            <person name="Gregory B.D."/>
            <person name="Nowacki M."/>
            <person name="Derisi J."/>
            <person name="Roy S.W."/>
            <person name="Marshall W.F."/>
            <person name="Sood P."/>
        </authorList>
    </citation>
    <scope>NUCLEOTIDE SEQUENCE [LARGE SCALE GENOMIC DNA]</scope>
    <source>
        <strain evidence="2">WM001</strain>
    </source>
</reference>
<evidence type="ECO:0000313" key="2">
    <source>
        <dbReference type="EMBL" id="OMJ79631.1"/>
    </source>
</evidence>
<sequence length="228" mass="26744">MQMKVFMVFGGAIFAVAAGIFLYYSFRSPIKFKSLKLLDKSSLLHLLSLIRKEFSSKFMSILRMNRKKRRLAHRGGRDYRMYVKDLKEQAKKHLQRAMDDVLLKNGITENVLSDSSKHFEGDEDVSKCMSKLCSIELQRPPSQLTIKKLEEVLEFYLSKAEEFNEEDPNELNLKMKMLEDEIYDEFSFEPEDIESAVNKYENDVRNLVLAVRELNATLLERTNEELFF</sequence>
<dbReference type="AlphaFoldDB" id="A0A1R2BSF7"/>
<gene>
    <name evidence="2" type="ORF">SteCoe_20306</name>
</gene>